<feature type="transmembrane region" description="Helical" evidence="9">
    <location>
        <begin position="409"/>
        <end position="435"/>
    </location>
</feature>
<dbReference type="InterPro" id="IPR020901">
    <property type="entry name" value="Prtase_inh_Kunz-CS"/>
</dbReference>
<dbReference type="InterPro" id="IPR013980">
    <property type="entry name" value="MANSC_dom"/>
</dbReference>
<feature type="domain" description="MANSC" evidence="12">
    <location>
        <begin position="31"/>
        <end position="110"/>
    </location>
</feature>
<keyword evidence="2" id="KW-0646">Protease inhibitor</keyword>
<evidence type="ECO:0000313" key="14">
    <source>
        <dbReference type="Proteomes" id="UP000694389"/>
    </source>
</evidence>
<evidence type="ECO:0000256" key="6">
    <source>
        <dbReference type="ARBA" id="ARBA00023157"/>
    </source>
</evidence>
<evidence type="ECO:0000259" key="11">
    <source>
        <dbReference type="PROSITE" id="PS50279"/>
    </source>
</evidence>
<evidence type="ECO:0000313" key="13">
    <source>
        <dbReference type="Ensembl" id="ENSDLAP00005070991.1"/>
    </source>
</evidence>
<keyword evidence="6" id="KW-1015">Disulfide bond</keyword>
<sequence>MIQQGLRSFLLALCVLVCTGMALDCDWDQSIDPNQGLAPASMDSAGIHLDQMKEVSDPESCRTACCNDTACDLALVGFPMDGGPQCLLVRCLVRGRDVCVLQHSTQFNVYRKSRTTETRREGGESPHLVPLLASTETNETNNIHCRLPMKVGSCRAAFPKFYYDVTNQSCRRFIYGGCESNGNNFDSQDECETTCSGVTGSVLPDESTPAPPPAAPAAQLPVKAARMAPAINTQVSEDADRPVVSEPAATESVRAQETEMSAEDFAELCGAEPVVGPCRAAHRRWFYNRETDSCESFMYGGCRGNKNNYPDKDSCVAACTVTVLPSSKKASSANDEFQAYKDQCMVTPDPGPCRAAFPVFYYDPDTKTCQSFMYGGCRGNQNRYNSVDECMSRCSDGVFDSHGRSRNRWTAAVFLFVTVAAISALLLATLIIITLRRHGGLSRRASSVSDKEELLPGPDEQSSVESLTVPESPTPKQA</sequence>
<dbReference type="CTD" id="10653"/>
<dbReference type="GeneTree" id="ENSGT00940000176181"/>
<dbReference type="RefSeq" id="XP_051254939.1">
    <property type="nucleotide sequence ID" value="XM_051398979.1"/>
</dbReference>
<dbReference type="SMART" id="SM00765">
    <property type="entry name" value="MANEC"/>
    <property type="match status" value="1"/>
</dbReference>
<dbReference type="Proteomes" id="UP000694389">
    <property type="component" value="Unassembled WGS sequence"/>
</dbReference>
<evidence type="ECO:0000256" key="5">
    <source>
        <dbReference type="ARBA" id="ARBA00023136"/>
    </source>
</evidence>
<dbReference type="OrthoDB" id="196393at2759"/>
<evidence type="ECO:0000256" key="3">
    <source>
        <dbReference type="ARBA" id="ARBA00022729"/>
    </source>
</evidence>
<feature type="signal peptide" evidence="10">
    <location>
        <begin position="1"/>
        <end position="22"/>
    </location>
</feature>
<feature type="chain" id="PRO_5035924666" description="Kunitz-type protease inhibitor 2" evidence="10">
    <location>
        <begin position="23"/>
        <end position="478"/>
    </location>
</feature>
<dbReference type="Pfam" id="PF00014">
    <property type="entry name" value="Kunitz_BPTI"/>
    <property type="match status" value="3"/>
</dbReference>
<dbReference type="AlphaFoldDB" id="A0A8P4G3Q4"/>
<keyword evidence="9" id="KW-1133">Transmembrane helix</keyword>
<accession>A0A8P4G3Q4</accession>
<dbReference type="GO" id="GO:0004867">
    <property type="term" value="F:serine-type endopeptidase inhibitor activity"/>
    <property type="evidence" value="ECO:0007669"/>
    <property type="project" value="UniProtKB-KW"/>
</dbReference>
<dbReference type="InterPro" id="IPR036880">
    <property type="entry name" value="Kunitz_BPTI_sf"/>
</dbReference>
<evidence type="ECO:0000259" key="12">
    <source>
        <dbReference type="PROSITE" id="PS50986"/>
    </source>
</evidence>
<feature type="compositionally biased region" description="Polar residues" evidence="8">
    <location>
        <begin position="460"/>
        <end position="478"/>
    </location>
</feature>
<feature type="region of interest" description="Disordered" evidence="8">
    <location>
        <begin position="237"/>
        <end position="256"/>
    </location>
</feature>
<feature type="domain" description="BPTI/Kunitz inhibitor" evidence="11">
    <location>
        <begin position="145"/>
        <end position="195"/>
    </location>
</feature>
<feature type="domain" description="BPTI/Kunitz inhibitor" evidence="11">
    <location>
        <begin position="269"/>
        <end position="319"/>
    </location>
</feature>
<evidence type="ECO:0000256" key="1">
    <source>
        <dbReference type="ARBA" id="ARBA00004370"/>
    </source>
</evidence>
<keyword evidence="14" id="KW-1185">Reference proteome</keyword>
<reference evidence="13" key="2">
    <citation type="submission" date="2025-09" db="UniProtKB">
        <authorList>
            <consortium name="Ensembl"/>
        </authorList>
    </citation>
    <scope>IDENTIFICATION</scope>
</reference>
<organism evidence="13 14">
    <name type="scientific">Dicentrarchus labrax</name>
    <name type="common">European seabass</name>
    <name type="synonym">Morone labrax</name>
    <dbReference type="NCBI Taxonomy" id="13489"/>
    <lineage>
        <taxon>Eukaryota</taxon>
        <taxon>Metazoa</taxon>
        <taxon>Chordata</taxon>
        <taxon>Craniata</taxon>
        <taxon>Vertebrata</taxon>
        <taxon>Euteleostomi</taxon>
        <taxon>Actinopterygii</taxon>
        <taxon>Neopterygii</taxon>
        <taxon>Teleostei</taxon>
        <taxon>Neoteleostei</taxon>
        <taxon>Acanthomorphata</taxon>
        <taxon>Eupercaria</taxon>
        <taxon>Moronidae</taxon>
        <taxon>Dicentrarchus</taxon>
    </lineage>
</organism>
<dbReference type="PRINTS" id="PR00759">
    <property type="entry name" value="BASICPTASE"/>
</dbReference>
<dbReference type="FunFam" id="4.10.410.10:FF:000020">
    <property type="entry name" value="Collagen, type VI, alpha 3"/>
    <property type="match status" value="2"/>
</dbReference>
<dbReference type="CDD" id="cd00109">
    <property type="entry name" value="Kunitz-type"/>
    <property type="match status" value="1"/>
</dbReference>
<dbReference type="Gene3D" id="4.10.410.10">
    <property type="entry name" value="Pancreatic trypsin inhibitor Kunitz domain"/>
    <property type="match status" value="3"/>
</dbReference>
<name>A0A8P4G3Q4_DICLA</name>
<feature type="domain" description="BPTI/Kunitz inhibitor" evidence="11">
    <location>
        <begin position="344"/>
        <end position="394"/>
    </location>
</feature>
<evidence type="ECO:0000256" key="9">
    <source>
        <dbReference type="SAM" id="Phobius"/>
    </source>
</evidence>
<proteinExistence type="predicted"/>
<dbReference type="PANTHER" id="PTHR47247">
    <property type="entry name" value="KUNITZ-TYPE PROTEASE INHIBITOR 2"/>
    <property type="match status" value="1"/>
</dbReference>
<keyword evidence="4" id="KW-0722">Serine protease inhibitor</keyword>
<protein>
    <recommendedName>
        <fullName evidence="15">Kunitz-type protease inhibitor 2</fullName>
    </recommendedName>
</protein>
<dbReference type="Ensembl" id="ENSDLAT00005084360.1">
    <property type="protein sequence ID" value="ENSDLAP00005070991.1"/>
    <property type="gene ID" value="ENSDLAG00005034127.1"/>
</dbReference>
<evidence type="ECO:0008006" key="15">
    <source>
        <dbReference type="Google" id="ProtNLM"/>
    </source>
</evidence>
<keyword evidence="3 10" id="KW-0732">Signal</keyword>
<dbReference type="GO" id="GO:0016020">
    <property type="term" value="C:membrane"/>
    <property type="evidence" value="ECO:0007669"/>
    <property type="project" value="UniProtKB-SubCell"/>
</dbReference>
<dbReference type="PANTHER" id="PTHR47247:SF1">
    <property type="entry name" value="KUNITZ-TYPE PROTEASE INHIBITOR 2"/>
    <property type="match status" value="1"/>
</dbReference>
<dbReference type="GeneID" id="127362793"/>
<gene>
    <name evidence="13" type="primary">spint2</name>
</gene>
<dbReference type="InterPro" id="IPR002223">
    <property type="entry name" value="Kunitz_BPTI"/>
</dbReference>
<evidence type="ECO:0000256" key="4">
    <source>
        <dbReference type="ARBA" id="ARBA00022900"/>
    </source>
</evidence>
<dbReference type="SUPFAM" id="SSF57362">
    <property type="entry name" value="BPTI-like"/>
    <property type="match status" value="3"/>
</dbReference>
<keyword evidence="7" id="KW-0325">Glycoprotein</keyword>
<dbReference type="PROSITE" id="PS50279">
    <property type="entry name" value="BPTI_KUNITZ_2"/>
    <property type="match status" value="3"/>
</dbReference>
<dbReference type="FunFam" id="4.10.410.10:FF:000004">
    <property type="entry name" value="Tissue factor pathway inhibitor"/>
    <property type="match status" value="1"/>
</dbReference>
<dbReference type="PROSITE" id="PS00280">
    <property type="entry name" value="BPTI_KUNITZ_1"/>
    <property type="match status" value="3"/>
</dbReference>
<evidence type="ECO:0000256" key="8">
    <source>
        <dbReference type="SAM" id="MobiDB-lite"/>
    </source>
</evidence>
<reference evidence="13" key="1">
    <citation type="submission" date="2025-08" db="UniProtKB">
        <authorList>
            <consortium name="Ensembl"/>
        </authorList>
    </citation>
    <scope>IDENTIFICATION</scope>
</reference>
<keyword evidence="5 9" id="KW-0472">Membrane</keyword>
<feature type="region of interest" description="Disordered" evidence="8">
    <location>
        <begin position="444"/>
        <end position="478"/>
    </location>
</feature>
<evidence type="ECO:0000256" key="2">
    <source>
        <dbReference type="ARBA" id="ARBA00022690"/>
    </source>
</evidence>
<dbReference type="Pfam" id="PF07502">
    <property type="entry name" value="MANEC"/>
    <property type="match status" value="1"/>
</dbReference>
<comment type="subcellular location">
    <subcellularLocation>
        <location evidence="1">Membrane</location>
    </subcellularLocation>
</comment>
<dbReference type="InterPro" id="IPR011106">
    <property type="entry name" value="MANSC_N"/>
</dbReference>
<dbReference type="OMA" id="CDWDQST"/>
<dbReference type="PROSITE" id="PS50986">
    <property type="entry name" value="MANSC"/>
    <property type="match status" value="1"/>
</dbReference>
<evidence type="ECO:0000256" key="7">
    <source>
        <dbReference type="ARBA" id="ARBA00023180"/>
    </source>
</evidence>
<keyword evidence="9" id="KW-0812">Transmembrane</keyword>
<evidence type="ECO:0000256" key="10">
    <source>
        <dbReference type="SAM" id="SignalP"/>
    </source>
</evidence>
<dbReference type="SMART" id="SM00131">
    <property type="entry name" value="KU"/>
    <property type="match status" value="3"/>
</dbReference>